<sequence>MKTKQLPLMIMTTLLLGIHSFGTVDAAQVVGKSGTKPAVSKSSTGATGKSSVKAVRGTVGKSTFKPLVTKPASKPVIKPKAAQGTTPKMTASSTVSSKVTANTSVKPKVTAATATKPKVTVVATAKPKETEVKPVSKATVITDKKMNTSSGASRTTAAVVTKNQVEQASTRVRVENTPDVRVLLGSRRQDASVSSSSGVTVLNSAKGKIENHKVVSVGIRGNKIAVNGKAIDSVVTLKPASGDIFTFEGKSYRGALTLRANNGTMMVINEVPLESYLYGVVPQEAIPSWPAAALEAQAVAARTYALHTMEQNKNQLYDVSTSTDHQVYGGVSGETHSTTAAVNHTKGIVMLYNNRPINALFHSDGGGYTEDSVNVWGNDIPYLKGVKDYSNSSSSASNWTVSTNRHALEGKLNAASKGVGKLKSIQLTPLGNPGKATSDRGVSGRIKSATFVGTAGKVTLSGDDLRGILGLKSTLFDFYVNHNPVSSTGKSYHTFTGKNDTVFIKGYGWGHGLGMSQWGAAEMAKKAGSGDTNYYQTILKHYYSGITLKKMY</sequence>
<dbReference type="InterPro" id="IPR051922">
    <property type="entry name" value="Bact_Sporulation_Assoc"/>
</dbReference>
<protein>
    <recommendedName>
        <fullName evidence="3">Sporulation stage II protein D amidase enhancer LytB N-terminal domain-containing protein</fullName>
    </recommendedName>
</protein>
<proteinExistence type="predicted"/>
<dbReference type="EMBL" id="BJCR01000072">
    <property type="protein sequence ID" value="GCL69944.1"/>
    <property type="molecule type" value="Genomic_DNA"/>
</dbReference>
<reference evidence="4 5" key="1">
    <citation type="submission" date="2019-03" db="EMBL/GenBank/DDBJ databases">
        <title>Draft genome sequences of two Veillonella tobetsuensis clinical isolates from intraoperative bronchial fluids of elderly patients with pulmonary carcinoma.</title>
        <authorList>
            <person name="Akiyama T."/>
        </authorList>
    </citation>
    <scope>NUCLEOTIDE SEQUENCE [LARGE SCALE GENOMIC DNA]</scope>
    <source>
        <strain evidence="4 5">PAGU 1579</strain>
    </source>
</reference>
<dbReference type="Pfam" id="PF08486">
    <property type="entry name" value="SpoIID"/>
    <property type="match status" value="1"/>
</dbReference>
<keyword evidence="5" id="KW-1185">Reference proteome</keyword>
<keyword evidence="2" id="KW-0732">Signal</keyword>
<gene>
    <name evidence="4" type="ORF">PAGU1579_17130</name>
</gene>
<feature type="region of interest" description="Disordered" evidence="1">
    <location>
        <begin position="75"/>
        <end position="94"/>
    </location>
</feature>
<feature type="chain" id="PRO_5019788709" description="Sporulation stage II protein D amidase enhancer LytB N-terminal domain-containing protein" evidence="2">
    <location>
        <begin position="27"/>
        <end position="552"/>
    </location>
</feature>
<evidence type="ECO:0000259" key="3">
    <source>
        <dbReference type="Pfam" id="PF08486"/>
    </source>
</evidence>
<evidence type="ECO:0000256" key="2">
    <source>
        <dbReference type="SAM" id="SignalP"/>
    </source>
</evidence>
<feature type="signal peptide" evidence="2">
    <location>
        <begin position="1"/>
        <end position="26"/>
    </location>
</feature>
<dbReference type="InterPro" id="IPR013693">
    <property type="entry name" value="SpoIID/LytB_N"/>
</dbReference>
<evidence type="ECO:0000313" key="5">
    <source>
        <dbReference type="Proteomes" id="UP000303581"/>
    </source>
</evidence>
<accession>A0A480B994</accession>
<dbReference type="GO" id="GO:0030288">
    <property type="term" value="C:outer membrane-bounded periplasmic space"/>
    <property type="evidence" value="ECO:0007669"/>
    <property type="project" value="TreeGrafter"/>
</dbReference>
<dbReference type="Proteomes" id="UP000303581">
    <property type="component" value="Unassembled WGS sequence"/>
</dbReference>
<name>A0A480B994_9FIRM</name>
<feature type="domain" description="Sporulation stage II protein D amidase enhancer LytB N-terminal" evidence="3">
    <location>
        <begin position="262"/>
        <end position="352"/>
    </location>
</feature>
<evidence type="ECO:0000313" key="4">
    <source>
        <dbReference type="EMBL" id="GCL69944.1"/>
    </source>
</evidence>
<comment type="caution">
    <text evidence="4">The sequence shown here is derived from an EMBL/GenBank/DDBJ whole genome shotgun (WGS) entry which is preliminary data.</text>
</comment>
<dbReference type="PANTHER" id="PTHR30032:SF4">
    <property type="entry name" value="AMIDASE ENHANCER"/>
    <property type="match status" value="1"/>
</dbReference>
<dbReference type="InterPro" id="IPR013486">
    <property type="entry name" value="SpoIID/LytB"/>
</dbReference>
<dbReference type="PANTHER" id="PTHR30032">
    <property type="entry name" value="N-ACETYLMURAMOYL-L-ALANINE AMIDASE-RELATED"/>
    <property type="match status" value="1"/>
</dbReference>
<dbReference type="GO" id="GO:0030435">
    <property type="term" value="P:sporulation resulting in formation of a cellular spore"/>
    <property type="evidence" value="ECO:0007669"/>
    <property type="project" value="InterPro"/>
</dbReference>
<organism evidence="4 5">
    <name type="scientific">Veillonella tobetsuensis</name>
    <dbReference type="NCBI Taxonomy" id="1110546"/>
    <lineage>
        <taxon>Bacteria</taxon>
        <taxon>Bacillati</taxon>
        <taxon>Bacillota</taxon>
        <taxon>Negativicutes</taxon>
        <taxon>Veillonellales</taxon>
        <taxon>Veillonellaceae</taxon>
        <taxon>Veillonella</taxon>
    </lineage>
</organism>
<dbReference type="NCBIfam" id="TIGR02669">
    <property type="entry name" value="SpoIID_LytB"/>
    <property type="match status" value="1"/>
</dbReference>
<evidence type="ECO:0000256" key="1">
    <source>
        <dbReference type="SAM" id="MobiDB-lite"/>
    </source>
</evidence>
<dbReference type="RefSeq" id="WP_137662344.1">
    <property type="nucleotide sequence ID" value="NZ_BJCR01000072.1"/>
</dbReference>
<dbReference type="AlphaFoldDB" id="A0A480B994"/>